<dbReference type="SUPFAM" id="SSF55315">
    <property type="entry name" value="L30e-like"/>
    <property type="match status" value="1"/>
</dbReference>
<dbReference type="PRINTS" id="PR00972">
    <property type="entry name" value="RIBSOMALS12E"/>
</dbReference>
<dbReference type="EMBL" id="HBEZ01031233">
    <property type="protein sequence ID" value="CAD8639627.1"/>
    <property type="molecule type" value="Transcribed_RNA"/>
</dbReference>
<comment type="similarity">
    <text evidence="1 4">Belongs to the eukaryotic ribosomal protein eS12 family.</text>
</comment>
<dbReference type="InterPro" id="IPR004038">
    <property type="entry name" value="Ribosomal_eL8/eL30/eS12/Gad45"/>
</dbReference>
<evidence type="ECO:0000256" key="2">
    <source>
        <dbReference type="ARBA" id="ARBA00022980"/>
    </source>
</evidence>
<organism evidence="6">
    <name type="scientific">Cryptomonas curvata</name>
    <dbReference type="NCBI Taxonomy" id="233186"/>
    <lineage>
        <taxon>Eukaryota</taxon>
        <taxon>Cryptophyceae</taxon>
        <taxon>Cryptomonadales</taxon>
        <taxon>Cryptomonadaceae</taxon>
        <taxon>Cryptomonas</taxon>
    </lineage>
</organism>
<dbReference type="Gene3D" id="3.30.1330.30">
    <property type="match status" value="1"/>
</dbReference>
<dbReference type="InterPro" id="IPR000530">
    <property type="entry name" value="Ribosomal_eS12"/>
</dbReference>
<dbReference type="InterPro" id="IPR047860">
    <property type="entry name" value="Ribosomal_eS12_CS"/>
</dbReference>
<accession>A0A7S0QN97</accession>
<gene>
    <name evidence="6" type="ORF">CCUR1050_LOCUS17311</name>
</gene>
<evidence type="ECO:0000256" key="1">
    <source>
        <dbReference type="ARBA" id="ARBA00005824"/>
    </source>
</evidence>
<dbReference type="InterPro" id="IPR029064">
    <property type="entry name" value="Ribosomal_eL30-like_sf"/>
</dbReference>
<evidence type="ECO:0000256" key="3">
    <source>
        <dbReference type="ARBA" id="ARBA00023274"/>
    </source>
</evidence>
<evidence type="ECO:0000256" key="4">
    <source>
        <dbReference type="RuleBase" id="RU000670"/>
    </source>
</evidence>
<protein>
    <recommendedName>
        <fullName evidence="4">40S ribosomal protein S12</fullName>
    </recommendedName>
</protein>
<feature type="domain" description="Ribosomal protein eL8/eL30/eS12/Gadd45" evidence="5">
    <location>
        <begin position="28"/>
        <end position="121"/>
    </location>
</feature>
<dbReference type="AlphaFoldDB" id="A0A7S0QN97"/>
<dbReference type="GO" id="GO:0006412">
    <property type="term" value="P:translation"/>
    <property type="evidence" value="ECO:0007669"/>
    <property type="project" value="InterPro"/>
</dbReference>
<dbReference type="GO" id="GO:0005840">
    <property type="term" value="C:ribosome"/>
    <property type="evidence" value="ECO:0007669"/>
    <property type="project" value="UniProtKB-KW"/>
</dbReference>
<evidence type="ECO:0000313" key="6">
    <source>
        <dbReference type="EMBL" id="CAD8639627.1"/>
    </source>
</evidence>
<keyword evidence="3 4" id="KW-0687">Ribonucleoprotein</keyword>
<evidence type="ECO:0000259" key="5">
    <source>
        <dbReference type="Pfam" id="PF01248"/>
    </source>
</evidence>
<dbReference type="GO" id="GO:0003735">
    <property type="term" value="F:structural constituent of ribosome"/>
    <property type="evidence" value="ECO:0007669"/>
    <property type="project" value="InterPro"/>
</dbReference>
<sequence>MADEETEVIEEQPTPVVADGGVLDLNSALQQALKKALVHDGVARGLRECVKSLDRRQAHLCILAGDCDSAEYVRLVEALAQEHSISLIKIPDGKQLGEWVGLAKLDREGKPRKVVKCSCAVIRDWGEESPAKTFLKEHVASST</sequence>
<dbReference type="GO" id="GO:1990904">
    <property type="term" value="C:ribonucleoprotein complex"/>
    <property type="evidence" value="ECO:0007669"/>
    <property type="project" value="UniProtKB-KW"/>
</dbReference>
<dbReference type="PANTHER" id="PTHR11843">
    <property type="entry name" value="40S RIBOSOMAL PROTEIN S12"/>
    <property type="match status" value="1"/>
</dbReference>
<keyword evidence="2 4" id="KW-0689">Ribosomal protein</keyword>
<dbReference type="PROSITE" id="PS01189">
    <property type="entry name" value="RIBOSOMAL_S12E"/>
    <property type="match status" value="1"/>
</dbReference>
<dbReference type="FunFam" id="3.30.1330.30:FF:000019">
    <property type="entry name" value="40S ribosomal protein S12"/>
    <property type="match status" value="1"/>
</dbReference>
<reference evidence="6" key="1">
    <citation type="submission" date="2021-01" db="EMBL/GenBank/DDBJ databases">
        <authorList>
            <person name="Corre E."/>
            <person name="Pelletier E."/>
            <person name="Niang G."/>
            <person name="Scheremetjew M."/>
            <person name="Finn R."/>
            <person name="Kale V."/>
            <person name="Holt S."/>
            <person name="Cochrane G."/>
            <person name="Meng A."/>
            <person name="Brown T."/>
            <person name="Cohen L."/>
        </authorList>
    </citation>
    <scope>NUCLEOTIDE SEQUENCE</scope>
    <source>
        <strain evidence="6">CCAP979/52</strain>
    </source>
</reference>
<name>A0A7S0QN97_9CRYP</name>
<dbReference type="Pfam" id="PF01248">
    <property type="entry name" value="Ribosomal_L7Ae"/>
    <property type="match status" value="1"/>
</dbReference>
<proteinExistence type="inferred from homology"/>